<name>A0A5N7A1S0_9EURO</name>
<dbReference type="InterPro" id="IPR027417">
    <property type="entry name" value="P-loop_NTPase"/>
</dbReference>
<dbReference type="PANTHER" id="PTHR36978:SF4">
    <property type="entry name" value="P-LOOP CONTAINING NUCLEOSIDE TRIPHOSPHATE HYDROLASE PROTEIN"/>
    <property type="match status" value="1"/>
</dbReference>
<sequence length="262" mass="30076">MPSIRLGDRIYHVTDIDRAHCPRVVPMKVLVLGLCRTELQHLSSYHGYHALITNSRNCEIWLKGLRSKCDGIGKPFGRAEYGYAVSDLPAACFPRELVEAYPEAEVISTVSIMRIVRALGKDHIKYIMIPLIRAINILTFSSFRWVILTFEKAGLGMFTEPFEQRAREIYSEHYKMIQSLVPVERLLKYHVKEGWEPLCTFLEQPIPEAPIPNINLKAEMQMRSDKCTLFMLKECAVTEMKSAVCLFVAGFLLKMAMLDRFD</sequence>
<dbReference type="RefSeq" id="XP_031925531.1">
    <property type="nucleotide sequence ID" value="XM_032070662.1"/>
</dbReference>
<organism evidence="1 2">
    <name type="scientific">Aspergillus caelatus</name>
    <dbReference type="NCBI Taxonomy" id="61420"/>
    <lineage>
        <taxon>Eukaryota</taxon>
        <taxon>Fungi</taxon>
        <taxon>Dikarya</taxon>
        <taxon>Ascomycota</taxon>
        <taxon>Pezizomycotina</taxon>
        <taxon>Eurotiomycetes</taxon>
        <taxon>Eurotiomycetidae</taxon>
        <taxon>Eurotiales</taxon>
        <taxon>Aspergillaceae</taxon>
        <taxon>Aspergillus</taxon>
        <taxon>Aspergillus subgen. Circumdati</taxon>
    </lineage>
</organism>
<dbReference type="PANTHER" id="PTHR36978">
    <property type="entry name" value="P-LOOP CONTAINING NUCLEOTIDE TRIPHOSPHATE HYDROLASE"/>
    <property type="match status" value="1"/>
</dbReference>
<dbReference type="AlphaFoldDB" id="A0A5N7A1S0"/>
<evidence type="ECO:0000313" key="2">
    <source>
        <dbReference type="Proteomes" id="UP000326268"/>
    </source>
</evidence>
<dbReference type="Proteomes" id="UP000326268">
    <property type="component" value="Unassembled WGS sequence"/>
</dbReference>
<dbReference type="OrthoDB" id="408152at2759"/>
<reference evidence="1 2" key="1">
    <citation type="submission" date="2019-04" db="EMBL/GenBank/DDBJ databases">
        <title>Friends and foes A comparative genomics studyof 23 Aspergillus species from section Flavi.</title>
        <authorList>
            <consortium name="DOE Joint Genome Institute"/>
            <person name="Kjaerbolling I."/>
            <person name="Vesth T."/>
            <person name="Frisvad J.C."/>
            <person name="Nybo J.L."/>
            <person name="Theobald S."/>
            <person name="Kildgaard S."/>
            <person name="Isbrandt T."/>
            <person name="Kuo A."/>
            <person name="Sato A."/>
            <person name="Lyhne E.K."/>
            <person name="Kogle M.E."/>
            <person name="Wiebenga A."/>
            <person name="Kun R.S."/>
            <person name="Lubbers R.J."/>
            <person name="Makela M.R."/>
            <person name="Barry K."/>
            <person name="Chovatia M."/>
            <person name="Clum A."/>
            <person name="Daum C."/>
            <person name="Haridas S."/>
            <person name="He G."/>
            <person name="LaButti K."/>
            <person name="Lipzen A."/>
            <person name="Mondo S."/>
            <person name="Riley R."/>
            <person name="Salamov A."/>
            <person name="Simmons B.A."/>
            <person name="Magnuson J.K."/>
            <person name="Henrissat B."/>
            <person name="Mortensen U.H."/>
            <person name="Larsen T.O."/>
            <person name="Devries R.P."/>
            <person name="Grigoriev I.V."/>
            <person name="Machida M."/>
            <person name="Baker S.E."/>
            <person name="Andersen M.R."/>
        </authorList>
    </citation>
    <scope>NUCLEOTIDE SEQUENCE [LARGE SCALE GENOMIC DNA]</scope>
    <source>
        <strain evidence="1 2">CBS 763.97</strain>
    </source>
</reference>
<dbReference type="Pfam" id="PF17784">
    <property type="entry name" value="Sulfotransfer_4"/>
    <property type="match status" value="1"/>
</dbReference>
<keyword evidence="2" id="KW-1185">Reference proteome</keyword>
<dbReference type="GeneID" id="43655108"/>
<protein>
    <submittedName>
        <fullName evidence="1">NAD dependent epimerase/dehydratase</fullName>
    </submittedName>
</protein>
<proteinExistence type="predicted"/>
<dbReference type="Gene3D" id="3.40.50.300">
    <property type="entry name" value="P-loop containing nucleotide triphosphate hydrolases"/>
    <property type="match status" value="1"/>
</dbReference>
<gene>
    <name evidence="1" type="ORF">BDV27DRAFT_146951</name>
</gene>
<dbReference type="InterPro" id="IPR040632">
    <property type="entry name" value="Sulfotransfer_4"/>
</dbReference>
<accession>A0A5N7A1S0</accession>
<evidence type="ECO:0000313" key="1">
    <source>
        <dbReference type="EMBL" id="KAE8362450.1"/>
    </source>
</evidence>
<dbReference type="EMBL" id="ML737703">
    <property type="protein sequence ID" value="KAE8362450.1"/>
    <property type="molecule type" value="Genomic_DNA"/>
</dbReference>